<proteinExistence type="predicted"/>
<dbReference type="EMBL" id="HBUF01209832">
    <property type="protein sequence ID" value="CAG6665201.1"/>
    <property type="molecule type" value="Transcribed_RNA"/>
</dbReference>
<keyword evidence="1" id="KW-1133">Transmembrane helix</keyword>
<accession>A0A8D8SDW2</accession>
<feature type="transmembrane region" description="Helical" evidence="1">
    <location>
        <begin position="25"/>
        <end position="44"/>
    </location>
</feature>
<dbReference type="EMBL" id="HBUF01209831">
    <property type="protein sequence ID" value="CAG6665199.1"/>
    <property type="molecule type" value="Transcribed_RNA"/>
</dbReference>
<protein>
    <submittedName>
        <fullName evidence="2">Uncharacterized protein</fullName>
    </submittedName>
</protein>
<evidence type="ECO:0000313" key="2">
    <source>
        <dbReference type="EMBL" id="CAG6665201.1"/>
    </source>
</evidence>
<organism evidence="2">
    <name type="scientific">Cacopsylla melanoneura</name>
    <dbReference type="NCBI Taxonomy" id="428564"/>
    <lineage>
        <taxon>Eukaryota</taxon>
        <taxon>Metazoa</taxon>
        <taxon>Ecdysozoa</taxon>
        <taxon>Arthropoda</taxon>
        <taxon>Hexapoda</taxon>
        <taxon>Insecta</taxon>
        <taxon>Pterygota</taxon>
        <taxon>Neoptera</taxon>
        <taxon>Paraneoptera</taxon>
        <taxon>Hemiptera</taxon>
        <taxon>Sternorrhyncha</taxon>
        <taxon>Psylloidea</taxon>
        <taxon>Psyllidae</taxon>
        <taxon>Psyllinae</taxon>
        <taxon>Cacopsylla</taxon>
    </lineage>
</organism>
<name>A0A8D8SDW2_9HEMI</name>
<reference evidence="2" key="1">
    <citation type="submission" date="2021-05" db="EMBL/GenBank/DDBJ databases">
        <authorList>
            <person name="Alioto T."/>
            <person name="Alioto T."/>
            <person name="Gomez Garrido J."/>
        </authorList>
    </citation>
    <scope>NUCLEOTIDE SEQUENCE</scope>
</reference>
<keyword evidence="1" id="KW-0812">Transmembrane</keyword>
<dbReference type="AlphaFoldDB" id="A0A8D8SDW2"/>
<keyword evidence="1" id="KW-0472">Membrane</keyword>
<evidence type="ECO:0000256" key="1">
    <source>
        <dbReference type="SAM" id="Phobius"/>
    </source>
</evidence>
<sequence length="112" mass="12684">MIFAFSLFVITLVLLIFISRPLLQLSILSSFIIFSMSSLLSVIITTSSAKRRFVIFFPSIASPLFSQLRSLKMVSSTALKRSGEIGHPWRTPLCILNSRPFLSREMKALVFR</sequence>